<evidence type="ECO:0000313" key="1">
    <source>
        <dbReference type="EMBL" id="MFH4981195.1"/>
    </source>
</evidence>
<gene>
    <name evidence="1" type="ORF">AB6A40_007904</name>
</gene>
<dbReference type="Proteomes" id="UP001608902">
    <property type="component" value="Unassembled WGS sequence"/>
</dbReference>
<dbReference type="PANTHER" id="PTHR34769:SF1">
    <property type="entry name" value="RNA POLYMERASE I AND III SUBUNIT D"/>
    <property type="match status" value="1"/>
</dbReference>
<dbReference type="AlphaFoldDB" id="A0ABD6EY71"/>
<evidence type="ECO:0000313" key="2">
    <source>
        <dbReference type="Proteomes" id="UP001608902"/>
    </source>
</evidence>
<protein>
    <submittedName>
        <fullName evidence="1">Uncharacterized protein</fullName>
    </submittedName>
</protein>
<accession>A0ABD6EY71</accession>
<comment type="caution">
    <text evidence="1">The sequence shown here is derived from an EMBL/GenBank/DDBJ whole genome shotgun (WGS) entry which is preliminary data.</text>
</comment>
<reference evidence="1 2" key="1">
    <citation type="submission" date="2024-08" db="EMBL/GenBank/DDBJ databases">
        <title>Gnathostoma spinigerum genome.</title>
        <authorList>
            <person name="Gonzalez-Bertolin B."/>
            <person name="Monzon S."/>
            <person name="Zaballos A."/>
            <person name="Jimenez P."/>
            <person name="Dekumyoy P."/>
            <person name="Varona S."/>
            <person name="Cuesta I."/>
            <person name="Sumanam S."/>
            <person name="Adisakwattana P."/>
            <person name="Gasser R.B."/>
            <person name="Hernandez-Gonzalez A."/>
            <person name="Young N.D."/>
            <person name="Perteguer M.J."/>
        </authorList>
    </citation>
    <scope>NUCLEOTIDE SEQUENCE [LARGE SCALE GENOMIC DNA]</scope>
    <source>
        <strain evidence="1">AL3</strain>
        <tissue evidence="1">Liver</tissue>
    </source>
</reference>
<sequence>MCSNDATVQERGISNKDKLVLFDKLVNKHRQQGKDIVMVDRSQESRSATVYDQNDPAYIMAKEQIIRETKQASKRADSMGPQGWKRAKCLLTNKDFLLRTIEATLPKKKRRQK</sequence>
<name>A0ABD6EY71_9BILA</name>
<dbReference type="EMBL" id="JBGFUD010006758">
    <property type="protein sequence ID" value="MFH4981195.1"/>
    <property type="molecule type" value="Genomic_DNA"/>
</dbReference>
<organism evidence="1 2">
    <name type="scientific">Gnathostoma spinigerum</name>
    <dbReference type="NCBI Taxonomy" id="75299"/>
    <lineage>
        <taxon>Eukaryota</taxon>
        <taxon>Metazoa</taxon>
        <taxon>Ecdysozoa</taxon>
        <taxon>Nematoda</taxon>
        <taxon>Chromadorea</taxon>
        <taxon>Rhabditida</taxon>
        <taxon>Spirurina</taxon>
        <taxon>Gnathostomatomorpha</taxon>
        <taxon>Gnathostomatoidea</taxon>
        <taxon>Gnathostomatidae</taxon>
        <taxon>Gnathostoma</taxon>
    </lineage>
</organism>
<dbReference type="InterPro" id="IPR038948">
    <property type="entry name" value="POLR1D-like"/>
</dbReference>
<dbReference type="PANTHER" id="PTHR34769">
    <property type="entry name" value="RCG42593, ISOFORM CRA_A"/>
    <property type="match status" value="1"/>
</dbReference>
<keyword evidence="2" id="KW-1185">Reference proteome</keyword>
<proteinExistence type="predicted"/>